<dbReference type="Gene3D" id="3.30.460.40">
    <property type="match status" value="1"/>
</dbReference>
<proteinExistence type="predicted"/>
<accession>A0A6G2CP66</accession>
<gene>
    <name evidence="1" type="ORF">GMA64_09215</name>
</gene>
<dbReference type="InterPro" id="IPR039498">
    <property type="entry name" value="NTP_transf_5"/>
</dbReference>
<evidence type="ECO:0000313" key="1">
    <source>
        <dbReference type="EMBL" id="MTL94704.1"/>
    </source>
</evidence>
<dbReference type="AlphaFoldDB" id="A0A6G2CP66"/>
<reference evidence="1" key="1">
    <citation type="journal article" date="2019" name="Nat. Med.">
        <title>A library of human gut bacterial isolates paired with longitudinal multiomics data enables mechanistic microbiome research.</title>
        <authorList>
            <person name="Poyet M."/>
            <person name="Groussin M."/>
            <person name="Gibbons S.M."/>
            <person name="Avila-Pacheco J."/>
            <person name="Jiang X."/>
            <person name="Kearney S.M."/>
            <person name="Perrotta A.R."/>
            <person name="Berdy B."/>
            <person name="Zhao S."/>
            <person name="Lieberman T.D."/>
            <person name="Swanson P.K."/>
            <person name="Smith M."/>
            <person name="Roesemann S."/>
            <person name="Alexander J.E."/>
            <person name="Rich S.A."/>
            <person name="Livny J."/>
            <person name="Vlamakis H."/>
            <person name="Clish C."/>
            <person name="Bullock K."/>
            <person name="Deik A."/>
            <person name="Scott J."/>
            <person name="Pierce K.A."/>
            <person name="Xavier R.J."/>
            <person name="Alm E.J."/>
        </authorList>
    </citation>
    <scope>NUCLEOTIDE SEQUENCE</scope>
    <source>
        <strain evidence="1">BIOML-A179</strain>
    </source>
</reference>
<organism evidence="1">
    <name type="scientific">Turicibacter sanguinis</name>
    <dbReference type="NCBI Taxonomy" id="154288"/>
    <lineage>
        <taxon>Bacteria</taxon>
        <taxon>Bacillati</taxon>
        <taxon>Bacillota</taxon>
        <taxon>Erysipelotrichia</taxon>
        <taxon>Erysipelotrichales</taxon>
        <taxon>Turicibacteraceae</taxon>
        <taxon>Turicibacter</taxon>
    </lineage>
</organism>
<comment type="caution">
    <text evidence="1">The sequence shown here is derived from an EMBL/GenBank/DDBJ whole genome shotgun (WGS) entry which is preliminary data.</text>
</comment>
<sequence length="383" mass="44490">MKTSQKQLAQCLAASIRNQAYQIHGEFHLERVMEEAKAHDVEGLVYKVLKSQIDLSAYKQEIIFKSLTQSQYLTKAMKTLNYLKESGIQVVLLKGVVLKNYYPQADLRTMGDVDVLVCENDLEIVHQLLTSLGYVKRPVTNEKHHVYDGDGFHLEVHWSLVNASRQTGFKDFEIAIWQQLKMEHGFLRLGDEDFLIHLLLHAAGHFKSSGFGIRQLADITLWIEAQPELDFTYIWSRLTELKLITFSMYVLAACQELLQLEIDDIQVNQAQLSSFIEAIFSSGVHGHREKGKQFGHYFAYGDHKRSKGRIFLQSVFPNIRDLPKRYTYAHRYHWLLPIAWVDRFFRVLFHQRFSFSEKLYILLKTPGIAKQKAKLLQSLDLVE</sequence>
<name>A0A6G2CP66_9FIRM</name>
<evidence type="ECO:0008006" key="2">
    <source>
        <dbReference type="Google" id="ProtNLM"/>
    </source>
</evidence>
<dbReference type="EMBL" id="WMQV01000020">
    <property type="protein sequence ID" value="MTL94704.1"/>
    <property type="molecule type" value="Genomic_DNA"/>
</dbReference>
<protein>
    <recommendedName>
        <fullName evidence="2">Nucleotidyltransferase family protein</fullName>
    </recommendedName>
</protein>
<dbReference type="Pfam" id="PF14907">
    <property type="entry name" value="NTP_transf_5"/>
    <property type="match status" value="1"/>
</dbReference>